<name>A0A1D6F5K8_MAIZE</name>
<dbReference type="OMA" id="YSEDCAN"/>
<keyword evidence="2" id="KW-0347">Helicase</keyword>
<dbReference type="InParanoid" id="A0A1D6F5K8"/>
<keyword evidence="2" id="KW-0067">ATP-binding</keyword>
<reference evidence="2" key="1">
    <citation type="submission" date="2015-12" db="EMBL/GenBank/DDBJ databases">
        <title>Update maize B73 reference genome by single molecule sequencing technologies.</title>
        <authorList>
            <consortium name="Maize Genome Sequencing Project"/>
            <person name="Ware D."/>
        </authorList>
    </citation>
    <scope>NUCLEOTIDE SEQUENCE [LARGE SCALE GENOMIC DNA]</scope>
    <source>
        <tissue evidence="2">Seedling</tissue>
    </source>
</reference>
<protein>
    <submittedName>
        <fullName evidence="2">ATP-dependent DNA helicase DDM1</fullName>
    </submittedName>
</protein>
<dbReference type="PaxDb" id="4577-GRMZM2G044438_P01"/>
<dbReference type="IntAct" id="A0A1D6F5K8">
    <property type="interactions" value="3"/>
</dbReference>
<accession>A0A1D6F5K8</accession>
<keyword evidence="2" id="KW-0547">Nucleotide-binding</keyword>
<dbReference type="GO" id="GO:0004386">
    <property type="term" value="F:helicase activity"/>
    <property type="evidence" value="ECO:0007669"/>
    <property type="project" value="UniProtKB-KW"/>
</dbReference>
<gene>
    <name evidence="2" type="ORF">ZEAMMB73_Zm00001d007335</name>
</gene>
<evidence type="ECO:0000256" key="1">
    <source>
        <dbReference type="SAM" id="MobiDB-lite"/>
    </source>
</evidence>
<sequence length="145" mass="16240">MLQVVKNWDAICTIYSKDHANGEGAKTGTESGQDVVNDSPTNANENSPVLAPKKQRTGDAIMGVLTDMKASFQEAMQSNAPLELPKKTAPSKILAALQEIPDLPREDMLRSYGMLLSRDDRIFEALMELPMEMRKDWLLFENERK</sequence>
<dbReference type="eggNOG" id="ENOG502S33T">
    <property type="taxonomic scope" value="Eukaryota"/>
</dbReference>
<dbReference type="AlphaFoldDB" id="A0A1D6F5K8"/>
<keyword evidence="2" id="KW-0378">Hydrolase</keyword>
<organism evidence="2">
    <name type="scientific">Zea mays</name>
    <name type="common">Maize</name>
    <dbReference type="NCBI Taxonomy" id="4577"/>
    <lineage>
        <taxon>Eukaryota</taxon>
        <taxon>Viridiplantae</taxon>
        <taxon>Streptophyta</taxon>
        <taxon>Embryophyta</taxon>
        <taxon>Tracheophyta</taxon>
        <taxon>Spermatophyta</taxon>
        <taxon>Magnoliopsida</taxon>
        <taxon>Liliopsida</taxon>
        <taxon>Poales</taxon>
        <taxon>Poaceae</taxon>
        <taxon>PACMAD clade</taxon>
        <taxon>Panicoideae</taxon>
        <taxon>Andropogonodae</taxon>
        <taxon>Andropogoneae</taxon>
        <taxon>Tripsacinae</taxon>
        <taxon>Zea</taxon>
    </lineage>
</organism>
<proteinExistence type="predicted"/>
<feature type="region of interest" description="Disordered" evidence="1">
    <location>
        <begin position="19"/>
        <end position="56"/>
    </location>
</feature>
<dbReference type="EMBL" id="CM007648">
    <property type="protein sequence ID" value="ONM26572.1"/>
    <property type="molecule type" value="Genomic_DNA"/>
</dbReference>
<feature type="compositionally biased region" description="Polar residues" evidence="1">
    <location>
        <begin position="28"/>
        <end position="47"/>
    </location>
</feature>
<evidence type="ECO:0000313" key="2">
    <source>
        <dbReference type="EMBL" id="ONM26572.1"/>
    </source>
</evidence>